<evidence type="ECO:0000313" key="3">
    <source>
        <dbReference type="Proteomes" id="UP000324632"/>
    </source>
</evidence>
<keyword evidence="3" id="KW-1185">Reference proteome</keyword>
<dbReference type="InterPro" id="IPR020415">
    <property type="entry name" value="IL-34"/>
</dbReference>
<dbReference type="EMBL" id="SOYY01000011">
    <property type="protein sequence ID" value="KAA0715008.1"/>
    <property type="molecule type" value="Genomic_DNA"/>
</dbReference>
<reference evidence="2 3" key="1">
    <citation type="journal article" date="2019" name="Mol. Ecol. Resour.">
        <title>Chromosome-level genome assembly of Triplophysa tibetana, a fish adapted to the harsh high-altitude environment of the Tibetan Plateau.</title>
        <authorList>
            <person name="Yang X."/>
            <person name="Liu H."/>
            <person name="Ma Z."/>
            <person name="Zou Y."/>
            <person name="Zou M."/>
            <person name="Mao Y."/>
            <person name="Li X."/>
            <person name="Wang H."/>
            <person name="Chen T."/>
            <person name="Wang W."/>
            <person name="Yang R."/>
        </authorList>
    </citation>
    <scope>NUCLEOTIDE SEQUENCE [LARGE SCALE GENOMIC DNA]</scope>
    <source>
        <strain evidence="2">TTIB1903HZAU</strain>
        <tissue evidence="2">Muscle</tissue>
    </source>
</reference>
<evidence type="ECO:0008006" key="4">
    <source>
        <dbReference type="Google" id="ProtNLM"/>
    </source>
</evidence>
<dbReference type="GO" id="GO:0045651">
    <property type="term" value="P:positive regulation of macrophage differentiation"/>
    <property type="evidence" value="ECO:0007669"/>
    <property type="project" value="TreeGrafter"/>
</dbReference>
<dbReference type="GO" id="GO:0045657">
    <property type="term" value="P:positive regulation of monocyte differentiation"/>
    <property type="evidence" value="ECO:0007669"/>
    <property type="project" value="TreeGrafter"/>
</dbReference>
<dbReference type="GO" id="GO:0008284">
    <property type="term" value="P:positive regulation of cell population proliferation"/>
    <property type="evidence" value="ECO:0007669"/>
    <property type="project" value="InterPro"/>
</dbReference>
<dbReference type="Proteomes" id="UP000324632">
    <property type="component" value="Chromosome 11"/>
</dbReference>
<evidence type="ECO:0000256" key="1">
    <source>
        <dbReference type="SAM" id="SignalP"/>
    </source>
</evidence>
<evidence type="ECO:0000313" key="2">
    <source>
        <dbReference type="EMBL" id="KAA0715008.1"/>
    </source>
</evidence>
<dbReference type="Pfam" id="PF15036">
    <property type="entry name" value="IL34"/>
    <property type="match status" value="1"/>
</dbReference>
<gene>
    <name evidence="2" type="ORF">E1301_Tti010152</name>
</gene>
<dbReference type="Gene3D" id="1.20.1250.80">
    <property type="entry name" value="Interleukin-34"/>
    <property type="match status" value="1"/>
</dbReference>
<protein>
    <recommendedName>
        <fullName evidence="4">Interleukin-34</fullName>
    </recommendedName>
</protein>
<organism evidence="2 3">
    <name type="scientific">Triplophysa tibetana</name>
    <dbReference type="NCBI Taxonomy" id="1572043"/>
    <lineage>
        <taxon>Eukaryota</taxon>
        <taxon>Metazoa</taxon>
        <taxon>Chordata</taxon>
        <taxon>Craniata</taxon>
        <taxon>Vertebrata</taxon>
        <taxon>Euteleostomi</taxon>
        <taxon>Actinopterygii</taxon>
        <taxon>Neopterygii</taxon>
        <taxon>Teleostei</taxon>
        <taxon>Ostariophysi</taxon>
        <taxon>Cypriniformes</taxon>
        <taxon>Nemacheilidae</taxon>
        <taxon>Triplophysa</taxon>
    </lineage>
</organism>
<sequence length="192" mass="22674">MVQSECQLLRGLLGFICLIPMCMSTIPDLCVSVNTLKESLNSSLRRRYMKTNFPINYTIEVHYGEVFRLRNISKLNSEEEPPELRDLQEFWLSASLKGISKVLRVLPERHPTRHKYLSNLEFHFKNFEALYHQHHPKDEKRELPESIQDIWDNMEVQGWKSVTPKSILDNCYRTMLCLFKDCFTEESSVDCK</sequence>
<dbReference type="InterPro" id="IPR038328">
    <property type="entry name" value="IL-34_sf"/>
</dbReference>
<dbReference type="GO" id="GO:0005157">
    <property type="term" value="F:macrophage colony-stimulating factor receptor binding"/>
    <property type="evidence" value="ECO:0007669"/>
    <property type="project" value="InterPro"/>
</dbReference>
<feature type="signal peptide" evidence="1">
    <location>
        <begin position="1"/>
        <end position="24"/>
    </location>
</feature>
<dbReference type="PANTHER" id="PTHR28606:SF1">
    <property type="entry name" value="INTERLEUKIN-34"/>
    <property type="match status" value="1"/>
</dbReference>
<accession>A0A5A9NZD2</accession>
<keyword evidence="1" id="KW-0732">Signal</keyword>
<dbReference type="PRINTS" id="PR01938">
    <property type="entry name" value="INTRLEUKIN34"/>
</dbReference>
<feature type="chain" id="PRO_5022666026" description="Interleukin-34" evidence="1">
    <location>
        <begin position="25"/>
        <end position="192"/>
    </location>
</feature>
<comment type="caution">
    <text evidence="2">The sequence shown here is derived from an EMBL/GenBank/DDBJ whole genome shotgun (WGS) entry which is preliminary data.</text>
</comment>
<name>A0A5A9NZD2_9TELE</name>
<dbReference type="GO" id="GO:0005615">
    <property type="term" value="C:extracellular space"/>
    <property type="evidence" value="ECO:0007669"/>
    <property type="project" value="InterPro"/>
</dbReference>
<proteinExistence type="predicted"/>
<dbReference type="PANTHER" id="PTHR28606">
    <property type="entry name" value="INTERLEUKIN-34"/>
    <property type="match status" value="1"/>
</dbReference>
<dbReference type="AlphaFoldDB" id="A0A5A9NZD2"/>